<proteinExistence type="predicted"/>
<dbReference type="AlphaFoldDB" id="A0A0N0VEU9"/>
<comment type="caution">
    <text evidence="3">The sequence shown here is derived from an EMBL/GenBank/DDBJ whole genome shotgun (WGS) entry which is preliminary data.</text>
</comment>
<dbReference type="OMA" id="YQQFLFR"/>
<dbReference type="Proteomes" id="UP000037923">
    <property type="component" value="Unassembled WGS sequence"/>
</dbReference>
<gene>
    <name evidence="3" type="ORF">ABB37_05811</name>
</gene>
<organism evidence="3 4">
    <name type="scientific">Leptomonas pyrrhocoris</name>
    <name type="common">Firebug parasite</name>
    <dbReference type="NCBI Taxonomy" id="157538"/>
    <lineage>
        <taxon>Eukaryota</taxon>
        <taxon>Discoba</taxon>
        <taxon>Euglenozoa</taxon>
        <taxon>Kinetoplastea</taxon>
        <taxon>Metakinetoplastina</taxon>
        <taxon>Trypanosomatida</taxon>
        <taxon>Trypanosomatidae</taxon>
        <taxon>Leishmaniinae</taxon>
        <taxon>Leptomonas</taxon>
    </lineage>
</organism>
<keyword evidence="4" id="KW-1185">Reference proteome</keyword>
<dbReference type="EMBL" id="LGTL01000011">
    <property type="protein sequence ID" value="KPA79371.1"/>
    <property type="molecule type" value="Genomic_DNA"/>
</dbReference>
<sequence>MHAQCPKEQVLRLPCSNREELSVRENVEDRQVQLNEDWSSYATKNSLPQSALRVKNATESWTDFESRKKMQEYFFELHEQKVENEKLRNEKVTQSSQAQSSAVIDKLLAYDRDRLSKQTPQQHALLVDFCKYQQQLFSMQIAVLEEFERVVREKLHEGENELLYSIVTSWHAVSELQQVRLRERIEEEHRKQQLRELMEQQKAEEEMQREVERIAREKQKAEDEKERAETAKRLERKRREDERRAKARLEREQRMNHDSASERNS</sequence>
<evidence type="ECO:0000313" key="3">
    <source>
        <dbReference type="EMBL" id="KPA79371.1"/>
    </source>
</evidence>
<feature type="region of interest" description="Disordered" evidence="2">
    <location>
        <begin position="205"/>
        <end position="265"/>
    </location>
</feature>
<dbReference type="GeneID" id="26906101"/>
<feature type="coiled-coil region" evidence="1">
    <location>
        <begin position="70"/>
        <end position="97"/>
    </location>
</feature>
<dbReference type="VEuPathDB" id="TriTrypDB:LpyrH10_11_2760"/>
<name>A0A0N0VEU9_LEPPY</name>
<protein>
    <submittedName>
        <fullName evidence="3">Uncharacterized protein</fullName>
    </submittedName>
</protein>
<dbReference type="RefSeq" id="XP_015657810.1">
    <property type="nucleotide sequence ID" value="XM_015803985.1"/>
</dbReference>
<keyword evidence="1" id="KW-0175">Coiled coil</keyword>
<reference evidence="3 4" key="1">
    <citation type="submission" date="2015-07" db="EMBL/GenBank/DDBJ databases">
        <title>High-quality genome of monoxenous trypanosomatid Leptomonas pyrrhocoris.</title>
        <authorList>
            <person name="Flegontov P."/>
            <person name="Butenko A."/>
            <person name="Firsov S."/>
            <person name="Vlcek C."/>
            <person name="Logacheva M.D."/>
            <person name="Field M."/>
            <person name="Filatov D."/>
            <person name="Flegontova O."/>
            <person name="Gerasimov E."/>
            <person name="Jackson A.P."/>
            <person name="Kelly S."/>
            <person name="Opperdoes F."/>
            <person name="O'Reilly A."/>
            <person name="Votypka J."/>
            <person name="Yurchenko V."/>
            <person name="Lukes J."/>
        </authorList>
    </citation>
    <scope>NUCLEOTIDE SEQUENCE [LARGE SCALE GENOMIC DNA]</scope>
    <source>
        <strain evidence="3">H10</strain>
    </source>
</reference>
<evidence type="ECO:0000256" key="2">
    <source>
        <dbReference type="SAM" id="MobiDB-lite"/>
    </source>
</evidence>
<evidence type="ECO:0000256" key="1">
    <source>
        <dbReference type="SAM" id="Coils"/>
    </source>
</evidence>
<dbReference type="OrthoDB" id="266839at2759"/>
<evidence type="ECO:0000313" key="4">
    <source>
        <dbReference type="Proteomes" id="UP000037923"/>
    </source>
</evidence>
<accession>A0A0N0VEU9</accession>